<dbReference type="InterPro" id="IPR002696">
    <property type="entry name" value="Membr_insert_effic_factor_YidD"/>
</dbReference>
<dbReference type="Pfam" id="PF01809">
    <property type="entry name" value="YidD"/>
    <property type="match status" value="1"/>
</dbReference>
<dbReference type="SMART" id="SM01234">
    <property type="entry name" value="Haemolytic"/>
    <property type="match status" value="1"/>
</dbReference>
<proteinExistence type="predicted"/>
<gene>
    <name evidence="1" type="ORF">A3F02_00100</name>
</gene>
<dbReference type="PANTHER" id="PTHR33383">
    <property type="entry name" value="MEMBRANE PROTEIN INSERTION EFFICIENCY FACTOR-RELATED"/>
    <property type="match status" value="1"/>
</dbReference>
<dbReference type="PANTHER" id="PTHR33383:SF1">
    <property type="entry name" value="MEMBRANE PROTEIN INSERTION EFFICIENCY FACTOR-RELATED"/>
    <property type="match status" value="1"/>
</dbReference>
<protein>
    <submittedName>
        <fullName evidence="1">Membrane protein insertion efficiency factor YidD</fullName>
    </submittedName>
</protein>
<dbReference type="NCBIfam" id="TIGR00278">
    <property type="entry name" value="membrane protein insertion efficiency factor YidD"/>
    <property type="match status" value="1"/>
</dbReference>
<sequence>MIIVKFVFVIYHKIFKSPVATCRYRPTCSEYALEAYGKYGFLKGSLLTVRRLVSCHPFSKKPLYDPV</sequence>
<reference evidence="1 2" key="1">
    <citation type="journal article" date="2016" name="Nat. Commun.">
        <title>Thousands of microbial genomes shed light on interconnected biogeochemical processes in an aquifer system.</title>
        <authorList>
            <person name="Anantharaman K."/>
            <person name="Brown C.T."/>
            <person name="Hug L.A."/>
            <person name="Sharon I."/>
            <person name="Castelle C.J."/>
            <person name="Probst A.J."/>
            <person name="Thomas B.C."/>
            <person name="Singh A."/>
            <person name="Wilkins M.J."/>
            <person name="Karaoz U."/>
            <person name="Brodie E.L."/>
            <person name="Williams K.H."/>
            <person name="Hubbard S.S."/>
            <person name="Banfield J.F."/>
        </authorList>
    </citation>
    <scope>NUCLEOTIDE SEQUENCE [LARGE SCALE GENOMIC DNA]</scope>
</reference>
<dbReference type="Proteomes" id="UP000176666">
    <property type="component" value="Unassembled WGS sequence"/>
</dbReference>
<evidence type="ECO:0000313" key="2">
    <source>
        <dbReference type="Proteomes" id="UP000176666"/>
    </source>
</evidence>
<name>A0A1F5GX59_9BACT</name>
<dbReference type="AlphaFoldDB" id="A0A1F5GX59"/>
<comment type="caution">
    <text evidence="1">The sequence shown here is derived from an EMBL/GenBank/DDBJ whole genome shotgun (WGS) entry which is preliminary data.</text>
</comment>
<accession>A0A1F5GX59</accession>
<evidence type="ECO:0000313" key="1">
    <source>
        <dbReference type="EMBL" id="OGD96473.1"/>
    </source>
</evidence>
<dbReference type="EMBL" id="MFBJ01000023">
    <property type="protein sequence ID" value="OGD96473.1"/>
    <property type="molecule type" value="Genomic_DNA"/>
</dbReference>
<organism evidence="1 2">
    <name type="scientific">Candidatus Curtissbacteria bacterium RIFCSPHIGHO2_12_FULL_38_9b</name>
    <dbReference type="NCBI Taxonomy" id="1797720"/>
    <lineage>
        <taxon>Bacteria</taxon>
        <taxon>Candidatus Curtissiibacteriota</taxon>
    </lineage>
</organism>